<dbReference type="AlphaFoldDB" id="A0A0B7JUL9"/>
<gene>
    <name evidence="2" type="ORF">BN869_000002355_1</name>
</gene>
<evidence type="ECO:0000256" key="1">
    <source>
        <dbReference type="SAM" id="Phobius"/>
    </source>
</evidence>
<organism evidence="2">
    <name type="scientific">Bionectria ochroleuca</name>
    <name type="common">Gliocladium roseum</name>
    <dbReference type="NCBI Taxonomy" id="29856"/>
    <lineage>
        <taxon>Eukaryota</taxon>
        <taxon>Fungi</taxon>
        <taxon>Dikarya</taxon>
        <taxon>Ascomycota</taxon>
        <taxon>Pezizomycotina</taxon>
        <taxon>Sordariomycetes</taxon>
        <taxon>Hypocreomycetidae</taxon>
        <taxon>Hypocreales</taxon>
        <taxon>Bionectriaceae</taxon>
        <taxon>Clonostachys</taxon>
    </lineage>
</organism>
<feature type="transmembrane region" description="Helical" evidence="1">
    <location>
        <begin position="12"/>
        <end position="29"/>
    </location>
</feature>
<reference evidence="2" key="1">
    <citation type="submission" date="2015-01" db="EMBL/GenBank/DDBJ databases">
        <authorList>
            <person name="Durling Mikael"/>
        </authorList>
    </citation>
    <scope>NUCLEOTIDE SEQUENCE</scope>
</reference>
<accession>A0A0B7JUL9</accession>
<sequence length="275" mass="31088">MLTTNRESVSLLIDGFLTIPVALYGFFLFPDTPHTTTAFYLSTEERELAISQGFSAATKKEDPSVESQLRHQGAYFIAADFVVLWVFAGNTKSFSDNALLNLYMQSRLANKYTVAQKNNYPTGATLRDLLGAKRYLVSYFIEITGIYTSILVLVATKSLENPLSATVTFAAYYWARSAYVCQETFFAWYNNAMRLQAHVPCHRASWYEFGSNSVTAWLRSRILLTDFPFCPSAARYVGKSTRSIRLVAWAVPLSIKAHKHNTYKIMAAEAYTHHK</sequence>
<dbReference type="EMBL" id="CDPU01000004">
    <property type="protein sequence ID" value="CEO46300.1"/>
    <property type="molecule type" value="Genomic_DNA"/>
</dbReference>
<feature type="transmembrane region" description="Helical" evidence="1">
    <location>
        <begin position="136"/>
        <end position="155"/>
    </location>
</feature>
<evidence type="ECO:0000313" key="2">
    <source>
        <dbReference type="EMBL" id="CEO46300.1"/>
    </source>
</evidence>
<feature type="transmembrane region" description="Helical" evidence="1">
    <location>
        <begin position="73"/>
        <end position="90"/>
    </location>
</feature>
<keyword evidence="1" id="KW-0472">Membrane</keyword>
<name>A0A0B7JUL9_BIOOC</name>
<protein>
    <submittedName>
        <fullName evidence="2">Uncharacterized protein</fullName>
    </submittedName>
</protein>
<keyword evidence="1" id="KW-1133">Transmembrane helix</keyword>
<keyword evidence="1" id="KW-0812">Transmembrane</keyword>
<proteinExistence type="predicted"/>